<comment type="caution">
    <text evidence="4">The sequence shown here is derived from an EMBL/GenBank/DDBJ whole genome shotgun (WGS) entry which is preliminary data.</text>
</comment>
<dbReference type="SMART" id="SM00320">
    <property type="entry name" value="WD40"/>
    <property type="match status" value="5"/>
</dbReference>
<keyword evidence="5" id="KW-1185">Reference proteome</keyword>
<dbReference type="InterPro" id="IPR015943">
    <property type="entry name" value="WD40/YVTN_repeat-like_dom_sf"/>
</dbReference>
<evidence type="ECO:0000256" key="1">
    <source>
        <dbReference type="ARBA" id="ARBA00022574"/>
    </source>
</evidence>
<evidence type="ECO:0000256" key="2">
    <source>
        <dbReference type="ARBA" id="ARBA00022737"/>
    </source>
</evidence>
<dbReference type="PROSITE" id="PS00678">
    <property type="entry name" value="WD_REPEATS_1"/>
    <property type="match status" value="1"/>
</dbReference>
<feature type="repeat" description="WD" evidence="3">
    <location>
        <begin position="236"/>
        <end position="277"/>
    </location>
</feature>
<feature type="repeat" description="WD" evidence="3">
    <location>
        <begin position="324"/>
        <end position="365"/>
    </location>
</feature>
<dbReference type="Proteomes" id="UP000179807">
    <property type="component" value="Unassembled WGS sequence"/>
</dbReference>
<dbReference type="AlphaFoldDB" id="A0A1J4JYT1"/>
<dbReference type="PROSITE" id="PS50294">
    <property type="entry name" value="WD_REPEATS_REGION"/>
    <property type="match status" value="3"/>
</dbReference>
<evidence type="ECO:0000313" key="5">
    <source>
        <dbReference type="Proteomes" id="UP000179807"/>
    </source>
</evidence>
<gene>
    <name evidence="4" type="ORF">TRFO_28890</name>
</gene>
<proteinExistence type="predicted"/>
<feature type="repeat" description="WD" evidence="3">
    <location>
        <begin position="367"/>
        <end position="408"/>
    </location>
</feature>
<dbReference type="InterPro" id="IPR019775">
    <property type="entry name" value="WD40_repeat_CS"/>
</dbReference>
<dbReference type="GeneID" id="94841149"/>
<dbReference type="Pfam" id="PF00400">
    <property type="entry name" value="WD40"/>
    <property type="match status" value="4"/>
</dbReference>
<evidence type="ECO:0000313" key="4">
    <source>
        <dbReference type="EMBL" id="OHT03640.1"/>
    </source>
</evidence>
<evidence type="ECO:0000256" key="3">
    <source>
        <dbReference type="PROSITE-ProRule" id="PRU00221"/>
    </source>
</evidence>
<dbReference type="PANTHER" id="PTHR19848">
    <property type="entry name" value="WD40 REPEAT PROTEIN"/>
    <property type="match status" value="1"/>
</dbReference>
<dbReference type="InterPro" id="IPR001680">
    <property type="entry name" value="WD40_rpt"/>
</dbReference>
<dbReference type="PROSITE" id="PS50082">
    <property type="entry name" value="WD_REPEATS_2"/>
    <property type="match status" value="4"/>
</dbReference>
<dbReference type="PANTHER" id="PTHR19848:SF8">
    <property type="entry name" value="F-BOX AND WD REPEAT DOMAIN CONTAINING 7"/>
    <property type="match status" value="1"/>
</dbReference>
<accession>A0A1J4JYT1</accession>
<dbReference type="InterPro" id="IPR036322">
    <property type="entry name" value="WD40_repeat_dom_sf"/>
</dbReference>
<dbReference type="Gene3D" id="2.130.10.10">
    <property type="entry name" value="YVTN repeat-like/Quinoprotein amine dehydrogenase"/>
    <property type="match status" value="1"/>
</dbReference>
<dbReference type="VEuPathDB" id="TrichDB:TRFO_28890"/>
<dbReference type="SUPFAM" id="SSF50978">
    <property type="entry name" value="WD40 repeat-like"/>
    <property type="match status" value="1"/>
</dbReference>
<feature type="repeat" description="WD" evidence="3">
    <location>
        <begin position="409"/>
        <end position="444"/>
    </location>
</feature>
<dbReference type="RefSeq" id="XP_068356776.1">
    <property type="nucleotide sequence ID" value="XM_068506445.1"/>
</dbReference>
<sequence length="444" mass="49672">MTTGKVVSIHIKPDSMQNSQGESQDKVFSILKKINAIRESIEFLRNENLDTERIRDQYIIHLQQCQEDHHILKQIYKKLKFKIDSRSPDEQIVAESAMMQNGVQNPQIDGQTLQPSFVQKPALIHAQISPTVKEYSQSPKVNIRLRYALNSSTVVCSAQFSNNGQIVAFADGQNVYGVNYNDGELLFTYQLPPTSSNNHHTRVLKFSPDDSLIALSGVDHDVFLIETQTGRLLHRFLLHSKEVNSIVFNQDGSWMITSGFDGVIIVWDMKTFQAIKNLDHSEIGPDPTIVGIAPASDCSFYAVAFVCGIVGVYDESFSQAMVQFATQQRALMGINVSPLDDSIATASNDNIVKIWMLRAVAKLKAELAGHLDVVLTAEFAPNDNLVFTGSKDMKIMIWNQKNGQPLLEIEPHKNTIFQIDHHPTKKSFVSCSGDGVVCVWDYDD</sequence>
<dbReference type="CDD" id="cd00200">
    <property type="entry name" value="WD40"/>
    <property type="match status" value="1"/>
</dbReference>
<keyword evidence="2" id="KW-0677">Repeat</keyword>
<dbReference type="EMBL" id="MLAK01000819">
    <property type="protein sequence ID" value="OHT03640.1"/>
    <property type="molecule type" value="Genomic_DNA"/>
</dbReference>
<keyword evidence="1 3" id="KW-0853">WD repeat</keyword>
<organism evidence="4 5">
    <name type="scientific">Tritrichomonas foetus</name>
    <dbReference type="NCBI Taxonomy" id="1144522"/>
    <lineage>
        <taxon>Eukaryota</taxon>
        <taxon>Metamonada</taxon>
        <taxon>Parabasalia</taxon>
        <taxon>Tritrichomonadida</taxon>
        <taxon>Tritrichomonadidae</taxon>
        <taxon>Tritrichomonas</taxon>
    </lineage>
</organism>
<protein>
    <submittedName>
        <fullName evidence="4">Transcriptional repressor tup12-related protein</fullName>
    </submittedName>
</protein>
<reference evidence="4" key="1">
    <citation type="submission" date="2016-10" db="EMBL/GenBank/DDBJ databases">
        <authorList>
            <person name="Benchimol M."/>
            <person name="Almeida L.G."/>
            <person name="Vasconcelos A.T."/>
            <person name="Perreira-Neves A."/>
            <person name="Rosa I.A."/>
            <person name="Tasca T."/>
            <person name="Bogo M.R."/>
            <person name="de Souza W."/>
        </authorList>
    </citation>
    <scope>NUCLEOTIDE SEQUENCE [LARGE SCALE GENOMIC DNA]</scope>
    <source>
        <strain evidence="4">K</strain>
    </source>
</reference>
<name>A0A1J4JYT1_9EUKA</name>
<dbReference type="OrthoDB" id="400at2759"/>